<evidence type="ECO:0000256" key="4">
    <source>
        <dbReference type="PIRSR" id="PIRSR001488-1"/>
    </source>
</evidence>
<dbReference type="InterPro" id="IPR012336">
    <property type="entry name" value="Thioredoxin-like_fold"/>
</dbReference>
<dbReference type="GO" id="GO:0042597">
    <property type="term" value="C:periplasmic space"/>
    <property type="evidence" value="ECO:0007669"/>
    <property type="project" value="UniProtKB-SubCell"/>
</dbReference>
<dbReference type="EMBL" id="CVTF01000114">
    <property type="protein sequence ID" value="CRZ00042.1"/>
    <property type="molecule type" value="Genomic_DNA"/>
</dbReference>
<evidence type="ECO:0000256" key="3">
    <source>
        <dbReference type="PIRNR" id="PIRNR001488"/>
    </source>
</evidence>
<sequence length="231" mass="25359">MKLKTLALTSLTLLALAACSKQAETSVPADSVQSSSSAPAAPAPLTEGVNYTVLSTPIPQQQAGKVEVLEFFGYFCPHCAHLEPVLSEHTKTFKDDTYLRREHVIWGDEMKPLARLAAAVEMAGESDKANSHIFDAMVNQKINLADTDTLKKWLSEQTAFDGKKVLAAFDAPESQARAAQMEELTNKFQISGTPTVIVGGKYQVEFKDWQSGMTTIDQLVDKVREEQKKPQ</sequence>
<accession>A0A0H5QDF4</accession>
<keyword evidence="2" id="KW-0676">Redox-active center</keyword>
<evidence type="ECO:0000313" key="8">
    <source>
        <dbReference type="Proteomes" id="UP000182715"/>
    </source>
</evidence>
<dbReference type="Gene3D" id="3.40.30.10">
    <property type="entry name" value="Glutaredoxin"/>
    <property type="match status" value="1"/>
</dbReference>
<dbReference type="InterPro" id="IPR036249">
    <property type="entry name" value="Thioredoxin-like_sf"/>
</dbReference>
<comment type="subcellular location">
    <subcellularLocation>
        <location evidence="3">Periplasm</location>
    </subcellularLocation>
</comment>
<dbReference type="CDD" id="cd03019">
    <property type="entry name" value="DsbA_DsbA"/>
    <property type="match status" value="1"/>
</dbReference>
<dbReference type="PROSITE" id="PS51257">
    <property type="entry name" value="PROKAR_LIPOPROTEIN"/>
    <property type="match status" value="1"/>
</dbReference>
<dbReference type="PANTHER" id="PTHR35891">
    <property type="entry name" value="THIOL:DISULFIDE INTERCHANGE PROTEIN DSBA"/>
    <property type="match status" value="1"/>
</dbReference>
<evidence type="ECO:0000256" key="1">
    <source>
        <dbReference type="ARBA" id="ARBA00022729"/>
    </source>
</evidence>
<comment type="similarity">
    <text evidence="3">Belongs to the thioredoxin family.</text>
</comment>
<name>A0A0H5QDF4_NEIMI</name>
<evidence type="ECO:0000256" key="5">
    <source>
        <dbReference type="SAM" id="SignalP"/>
    </source>
</evidence>
<protein>
    <recommendedName>
        <fullName evidence="3">Thiol:disulfide interchange protein</fullName>
    </recommendedName>
</protein>
<dbReference type="GO" id="GO:0015036">
    <property type="term" value="F:disulfide oxidoreductase activity"/>
    <property type="evidence" value="ECO:0007669"/>
    <property type="project" value="UniProtKB-ARBA"/>
</dbReference>
<feature type="signal peptide" evidence="5">
    <location>
        <begin position="1"/>
        <end position="23"/>
    </location>
</feature>
<evidence type="ECO:0000313" key="7">
    <source>
        <dbReference type="EMBL" id="CRZ00042.1"/>
    </source>
</evidence>
<reference evidence="7 8" key="1">
    <citation type="submission" date="2014-11" db="EMBL/GenBank/DDBJ databases">
        <authorList>
            <person name="Diene M.Seydina."/>
        </authorList>
    </citation>
    <scope>NUCLEOTIDE SEQUENCE [LARGE SCALE GENOMIC DNA]</scope>
    <source>
        <strain evidence="7 8">Neisseria meningitidis CHUV</strain>
    </source>
</reference>
<feature type="chain" id="PRO_5005223432" description="Thiol:disulfide interchange protein" evidence="5">
    <location>
        <begin position="24"/>
        <end position="231"/>
    </location>
</feature>
<dbReference type="Pfam" id="PF13462">
    <property type="entry name" value="Thioredoxin_4"/>
    <property type="match status" value="1"/>
</dbReference>
<dbReference type="AlphaFoldDB" id="A0A0H5QDF4"/>
<dbReference type="InterPro" id="IPR013766">
    <property type="entry name" value="Thioredoxin_domain"/>
</dbReference>
<dbReference type="PIRSF" id="PIRSF001488">
    <property type="entry name" value="Tdi_protein"/>
    <property type="match status" value="1"/>
</dbReference>
<keyword evidence="3" id="KW-1015">Disulfide bond</keyword>
<feature type="disulfide bond" description="Redox-active" evidence="4">
    <location>
        <begin position="76"/>
        <end position="79"/>
    </location>
</feature>
<dbReference type="PROSITE" id="PS00194">
    <property type="entry name" value="THIOREDOXIN_1"/>
    <property type="match status" value="1"/>
</dbReference>
<dbReference type="InterPro" id="IPR023205">
    <property type="entry name" value="DsbA/DsbL"/>
</dbReference>
<dbReference type="SUPFAM" id="SSF52833">
    <property type="entry name" value="Thioredoxin-like"/>
    <property type="match status" value="1"/>
</dbReference>
<dbReference type="PROSITE" id="PS51352">
    <property type="entry name" value="THIOREDOXIN_2"/>
    <property type="match status" value="1"/>
</dbReference>
<dbReference type="Proteomes" id="UP000182715">
    <property type="component" value="Unassembled WGS sequence"/>
</dbReference>
<dbReference type="InterPro" id="IPR050824">
    <property type="entry name" value="Thiol_disulfide_DsbA"/>
</dbReference>
<dbReference type="PANTHER" id="PTHR35891:SF3">
    <property type="entry name" value="THIOL:DISULFIDE INTERCHANGE PROTEIN DSBL"/>
    <property type="match status" value="1"/>
</dbReference>
<dbReference type="InterPro" id="IPR017937">
    <property type="entry name" value="Thioredoxin_CS"/>
</dbReference>
<organism evidence="7 8">
    <name type="scientific">Neisseria meningitidis serogroup B</name>
    <dbReference type="NCBI Taxonomy" id="491"/>
    <lineage>
        <taxon>Bacteria</taxon>
        <taxon>Pseudomonadati</taxon>
        <taxon>Pseudomonadota</taxon>
        <taxon>Betaproteobacteria</taxon>
        <taxon>Neisseriales</taxon>
        <taxon>Neisseriaceae</taxon>
        <taxon>Neisseria</taxon>
    </lineage>
</organism>
<evidence type="ECO:0000259" key="6">
    <source>
        <dbReference type="PROSITE" id="PS51352"/>
    </source>
</evidence>
<keyword evidence="3" id="KW-0574">Periplasm</keyword>
<keyword evidence="1 5" id="KW-0732">Signal</keyword>
<proteinExistence type="inferred from homology"/>
<feature type="domain" description="Thioredoxin" evidence="6">
    <location>
        <begin position="32"/>
        <end position="228"/>
    </location>
</feature>
<evidence type="ECO:0000256" key="2">
    <source>
        <dbReference type="ARBA" id="ARBA00023284"/>
    </source>
</evidence>